<dbReference type="PATRIC" id="fig|167964.4.peg.750"/>
<evidence type="ECO:0000256" key="6">
    <source>
        <dbReference type="ARBA" id="ARBA00022842"/>
    </source>
</evidence>
<dbReference type="SUPFAM" id="SSF52972">
    <property type="entry name" value="ITPase-like"/>
    <property type="match status" value="1"/>
</dbReference>
<comment type="catalytic activity">
    <reaction evidence="9 10">
        <text>XTP + H2O = XMP + diphosphate + H(+)</text>
        <dbReference type="Rhea" id="RHEA:28610"/>
        <dbReference type="ChEBI" id="CHEBI:15377"/>
        <dbReference type="ChEBI" id="CHEBI:15378"/>
        <dbReference type="ChEBI" id="CHEBI:33019"/>
        <dbReference type="ChEBI" id="CHEBI:57464"/>
        <dbReference type="ChEBI" id="CHEBI:61314"/>
        <dbReference type="EC" id="3.6.1.66"/>
    </reaction>
</comment>
<proteinExistence type="inferred from homology"/>
<comment type="function">
    <text evidence="10">Pyrophosphatase that catalyzes the hydrolysis of nucleoside triphosphates to their monophosphate derivatives, with a high preference for the non-canonical purine nucleotides XTP (xanthosine triphosphate), dITP (deoxyinosine triphosphate) and ITP. Seems to function as a house-cleaning enzyme that removes non-canonical purine nucleotides from the nucleotide pool, thus preventing their incorporation into DNA/RNA and avoiding chromosomal lesions.</text>
</comment>
<feature type="active site" description="Proton acceptor" evidence="10">
    <location>
        <position position="71"/>
    </location>
</feature>
<dbReference type="GO" id="GO:0036222">
    <property type="term" value="F:XTP diphosphatase activity"/>
    <property type="evidence" value="ECO:0007669"/>
    <property type="project" value="UniProtKB-UniRule"/>
</dbReference>
<dbReference type="GO" id="GO:0005829">
    <property type="term" value="C:cytosol"/>
    <property type="evidence" value="ECO:0007669"/>
    <property type="project" value="TreeGrafter"/>
</dbReference>
<dbReference type="GO" id="GO:0046872">
    <property type="term" value="F:metal ion binding"/>
    <property type="evidence" value="ECO:0007669"/>
    <property type="project" value="UniProtKB-KW"/>
</dbReference>
<dbReference type="Pfam" id="PF01725">
    <property type="entry name" value="Ham1p_like"/>
    <property type="match status" value="1"/>
</dbReference>
<accession>A0A101FXE2</accession>
<evidence type="ECO:0000256" key="7">
    <source>
        <dbReference type="ARBA" id="ARBA00023080"/>
    </source>
</evidence>
<dbReference type="PANTHER" id="PTHR11067">
    <property type="entry name" value="INOSINE TRIPHOSPHATE PYROPHOSPHATASE/HAM1 PROTEIN"/>
    <property type="match status" value="1"/>
</dbReference>
<dbReference type="NCBIfam" id="TIGR00042">
    <property type="entry name" value="RdgB/HAM1 family non-canonical purine NTP pyrophosphatase"/>
    <property type="match status" value="1"/>
</dbReference>
<evidence type="ECO:0000256" key="11">
    <source>
        <dbReference type="RuleBase" id="RU003781"/>
    </source>
</evidence>
<keyword evidence="5 10" id="KW-0378">Hydrolase</keyword>
<comment type="similarity">
    <text evidence="1 10 11">Belongs to the HAM1 NTPase family.</text>
</comment>
<keyword evidence="4 10" id="KW-0547">Nucleotide-binding</keyword>
<dbReference type="PANTHER" id="PTHR11067:SF9">
    <property type="entry name" value="INOSINE TRIPHOSPHATE PYROPHOSPHATASE"/>
    <property type="match status" value="1"/>
</dbReference>
<dbReference type="CDD" id="cd00515">
    <property type="entry name" value="HAM1"/>
    <property type="match status" value="1"/>
</dbReference>
<organism evidence="12 13">
    <name type="scientific">Anaerolinea thermophila</name>
    <dbReference type="NCBI Taxonomy" id="167964"/>
    <lineage>
        <taxon>Bacteria</taxon>
        <taxon>Bacillati</taxon>
        <taxon>Chloroflexota</taxon>
        <taxon>Anaerolineae</taxon>
        <taxon>Anaerolineales</taxon>
        <taxon>Anaerolineaceae</taxon>
        <taxon>Anaerolinea</taxon>
    </lineage>
</organism>
<dbReference type="Proteomes" id="UP000064249">
    <property type="component" value="Unassembled WGS sequence"/>
</dbReference>
<dbReference type="InterPro" id="IPR020922">
    <property type="entry name" value="dITP/XTP_pyrophosphatase"/>
</dbReference>
<feature type="binding site" evidence="10">
    <location>
        <begin position="154"/>
        <end position="157"/>
    </location>
    <ligand>
        <name>substrate</name>
    </ligand>
</feature>
<keyword evidence="3 10" id="KW-0479">Metal-binding</keyword>
<dbReference type="GO" id="GO:0035870">
    <property type="term" value="F:dITP diphosphatase activity"/>
    <property type="evidence" value="ECO:0007669"/>
    <property type="project" value="UniProtKB-UniRule"/>
</dbReference>
<gene>
    <name evidence="12" type="ORF">XD73_0958</name>
</gene>
<dbReference type="GO" id="GO:0036220">
    <property type="term" value="F:ITP diphosphatase activity"/>
    <property type="evidence" value="ECO:0007669"/>
    <property type="project" value="UniProtKB-UniRule"/>
</dbReference>
<evidence type="ECO:0000256" key="4">
    <source>
        <dbReference type="ARBA" id="ARBA00022741"/>
    </source>
</evidence>
<dbReference type="EMBL" id="LGFU01000060">
    <property type="protein sequence ID" value="KUK46175.1"/>
    <property type="molecule type" value="Genomic_DNA"/>
</dbReference>
<evidence type="ECO:0000256" key="2">
    <source>
        <dbReference type="ARBA" id="ARBA00011738"/>
    </source>
</evidence>
<evidence type="ECO:0000256" key="3">
    <source>
        <dbReference type="ARBA" id="ARBA00022723"/>
    </source>
</evidence>
<evidence type="ECO:0000256" key="10">
    <source>
        <dbReference type="HAMAP-Rule" id="MF_01405"/>
    </source>
</evidence>
<feature type="binding site" evidence="10">
    <location>
        <begin position="9"/>
        <end position="14"/>
    </location>
    <ligand>
        <name>substrate</name>
    </ligand>
</feature>
<evidence type="ECO:0000256" key="9">
    <source>
        <dbReference type="ARBA" id="ARBA00052017"/>
    </source>
</evidence>
<dbReference type="InterPro" id="IPR029001">
    <property type="entry name" value="ITPase-like_fam"/>
</dbReference>
<dbReference type="GO" id="GO:0000166">
    <property type="term" value="F:nucleotide binding"/>
    <property type="evidence" value="ECO:0007669"/>
    <property type="project" value="UniProtKB-KW"/>
</dbReference>
<feature type="binding site" evidence="10">
    <location>
        <begin position="182"/>
        <end position="183"/>
    </location>
    <ligand>
        <name>substrate</name>
    </ligand>
</feature>
<comment type="subunit">
    <text evidence="2 10">Homodimer.</text>
</comment>
<name>A0A101FXE2_9CHLR</name>
<comment type="catalytic activity">
    <reaction evidence="8 10">
        <text>dITP + H2O = dIMP + diphosphate + H(+)</text>
        <dbReference type="Rhea" id="RHEA:28342"/>
        <dbReference type="ChEBI" id="CHEBI:15377"/>
        <dbReference type="ChEBI" id="CHEBI:15378"/>
        <dbReference type="ChEBI" id="CHEBI:33019"/>
        <dbReference type="ChEBI" id="CHEBI:61194"/>
        <dbReference type="ChEBI" id="CHEBI:61382"/>
        <dbReference type="EC" id="3.6.1.66"/>
    </reaction>
</comment>
<keyword evidence="7 10" id="KW-0546">Nucleotide metabolism</keyword>
<feature type="binding site" evidence="10">
    <location>
        <position position="72"/>
    </location>
    <ligand>
        <name>substrate</name>
    </ligand>
</feature>
<comment type="cofactor">
    <cofactor evidence="10">
        <name>Mg(2+)</name>
        <dbReference type="ChEBI" id="CHEBI:18420"/>
    </cofactor>
    <text evidence="10">Binds 1 Mg(2+) ion per subunit.</text>
</comment>
<feature type="binding site" evidence="10">
    <location>
        <position position="71"/>
    </location>
    <ligand>
        <name>Mg(2+)</name>
        <dbReference type="ChEBI" id="CHEBI:18420"/>
    </ligand>
</feature>
<dbReference type="GO" id="GO:0017111">
    <property type="term" value="F:ribonucleoside triphosphate phosphatase activity"/>
    <property type="evidence" value="ECO:0007669"/>
    <property type="project" value="InterPro"/>
</dbReference>
<reference evidence="12 13" key="1">
    <citation type="journal article" date="2015" name="MBio">
        <title>Genome-Resolved Metagenomic Analysis Reveals Roles for Candidate Phyla and Other Microbial Community Members in Biogeochemical Transformations in Oil Reservoirs.</title>
        <authorList>
            <person name="Hu P."/>
            <person name="Tom L."/>
            <person name="Singh A."/>
            <person name="Thomas B.C."/>
            <person name="Baker B.J."/>
            <person name="Piceno Y.M."/>
            <person name="Andersen G.L."/>
            <person name="Banfield J.F."/>
        </authorList>
    </citation>
    <scope>NUCLEOTIDE SEQUENCE [LARGE SCALE GENOMIC DNA]</scope>
    <source>
        <strain evidence="12">46_16</strain>
    </source>
</reference>
<evidence type="ECO:0000256" key="8">
    <source>
        <dbReference type="ARBA" id="ARBA00051875"/>
    </source>
</evidence>
<comment type="caution">
    <text evidence="10">Lacks conserved residue(s) required for the propagation of feature annotation.</text>
</comment>
<dbReference type="AlphaFoldDB" id="A0A101FXE2"/>
<evidence type="ECO:0000313" key="12">
    <source>
        <dbReference type="EMBL" id="KUK46175.1"/>
    </source>
</evidence>
<dbReference type="HAMAP" id="MF_01405">
    <property type="entry name" value="Non_canon_purine_NTPase"/>
    <property type="match status" value="1"/>
</dbReference>
<comment type="catalytic activity">
    <reaction evidence="10">
        <text>ITP + H2O = IMP + diphosphate + H(+)</text>
        <dbReference type="Rhea" id="RHEA:29399"/>
        <dbReference type="ChEBI" id="CHEBI:15377"/>
        <dbReference type="ChEBI" id="CHEBI:15378"/>
        <dbReference type="ChEBI" id="CHEBI:33019"/>
        <dbReference type="ChEBI" id="CHEBI:58053"/>
        <dbReference type="ChEBI" id="CHEBI:61402"/>
        <dbReference type="EC" id="3.6.1.66"/>
    </reaction>
</comment>
<dbReference type="InterPro" id="IPR002637">
    <property type="entry name" value="RdgB/HAM1"/>
</dbReference>
<keyword evidence="6 10" id="KW-0460">Magnesium</keyword>
<protein>
    <recommendedName>
        <fullName evidence="10">dITP/XTP pyrophosphatase</fullName>
        <ecNumber evidence="10">3.6.1.66</ecNumber>
    </recommendedName>
    <alternativeName>
        <fullName evidence="10">Non-canonical purine NTP pyrophosphatase</fullName>
    </alternativeName>
    <alternativeName>
        <fullName evidence="10">Non-standard purine NTP pyrophosphatase</fullName>
    </alternativeName>
    <alternativeName>
        <fullName evidence="10">Nucleoside-triphosphate diphosphatase</fullName>
    </alternativeName>
    <alternativeName>
        <fullName evidence="10">Nucleoside-triphosphate pyrophosphatase</fullName>
        <shortName evidence="10">NTPase</shortName>
    </alternativeName>
</protein>
<evidence type="ECO:0000256" key="5">
    <source>
        <dbReference type="ARBA" id="ARBA00022801"/>
    </source>
</evidence>
<evidence type="ECO:0000256" key="1">
    <source>
        <dbReference type="ARBA" id="ARBA00008023"/>
    </source>
</evidence>
<dbReference type="GO" id="GO:0009146">
    <property type="term" value="P:purine nucleoside triphosphate catabolic process"/>
    <property type="evidence" value="ECO:0007669"/>
    <property type="project" value="UniProtKB-UniRule"/>
</dbReference>
<sequence length="204" mass="22418">MQPELLIATSNPGKIKEIKAILSPLNLKITTPKDLALNLRVAETGSTYLENALLKARAYYQAAGLPVLADDSGLEVDALDGAPGLHSARFSPKENANDADRRAYLLEQLSDKSQPWHAHFHCTAVLLLSSDDYTKRVGQCHGLIIPEERGNTGFGYDPVFYIPEYGATMAELGQDIKNKISHRAKALIALMPDIIRLLEINEPK</sequence>
<evidence type="ECO:0000313" key="13">
    <source>
        <dbReference type="Proteomes" id="UP000064249"/>
    </source>
</evidence>
<comment type="caution">
    <text evidence="12">The sequence shown here is derived from an EMBL/GenBank/DDBJ whole genome shotgun (WGS) entry which is preliminary data.</text>
</comment>
<dbReference type="EC" id="3.6.1.66" evidence="10"/>
<dbReference type="GO" id="GO:0009117">
    <property type="term" value="P:nucleotide metabolic process"/>
    <property type="evidence" value="ECO:0007669"/>
    <property type="project" value="UniProtKB-KW"/>
</dbReference>
<feature type="binding site" evidence="10">
    <location>
        <position position="177"/>
    </location>
    <ligand>
        <name>substrate</name>
    </ligand>
</feature>
<dbReference type="Gene3D" id="3.90.950.10">
    <property type="match status" value="1"/>
</dbReference>
<dbReference type="FunFam" id="3.90.950.10:FF:000001">
    <property type="entry name" value="dITP/XTP pyrophosphatase"/>
    <property type="match status" value="1"/>
</dbReference>